<dbReference type="Proteomes" id="UP001164746">
    <property type="component" value="Chromosome 17"/>
</dbReference>
<dbReference type="Pfam" id="PF00474">
    <property type="entry name" value="SSF"/>
    <property type="match status" value="1"/>
</dbReference>
<evidence type="ECO:0000256" key="11">
    <source>
        <dbReference type="RuleBase" id="RU362091"/>
    </source>
</evidence>
<gene>
    <name evidence="13" type="ORF">MAR_033662</name>
</gene>
<dbReference type="PANTHER" id="PTHR42985">
    <property type="entry name" value="SODIUM-COUPLED MONOCARBOXYLATE TRANSPORTER"/>
    <property type="match status" value="1"/>
</dbReference>
<feature type="transmembrane region" description="Helical" evidence="12">
    <location>
        <begin position="60"/>
        <end position="77"/>
    </location>
</feature>
<keyword evidence="5 12" id="KW-0812">Transmembrane</keyword>
<evidence type="ECO:0000256" key="1">
    <source>
        <dbReference type="ARBA" id="ARBA00004651"/>
    </source>
</evidence>
<evidence type="ECO:0000256" key="12">
    <source>
        <dbReference type="SAM" id="Phobius"/>
    </source>
</evidence>
<dbReference type="InterPro" id="IPR001734">
    <property type="entry name" value="Na/solute_symporter"/>
</dbReference>
<reference evidence="13" key="1">
    <citation type="submission" date="2022-11" db="EMBL/GenBank/DDBJ databases">
        <title>Centuries of genome instability and evolution in soft-shell clam transmissible cancer (bioRxiv).</title>
        <authorList>
            <person name="Hart S.F.M."/>
            <person name="Yonemitsu M.A."/>
            <person name="Giersch R.M."/>
            <person name="Beal B.F."/>
            <person name="Arriagada G."/>
            <person name="Davis B.W."/>
            <person name="Ostrander E.A."/>
            <person name="Goff S.P."/>
            <person name="Metzger M.J."/>
        </authorList>
    </citation>
    <scope>NUCLEOTIDE SEQUENCE</scope>
    <source>
        <strain evidence="13">MELC-2E11</strain>
        <tissue evidence="13">Siphon/mantle</tissue>
    </source>
</reference>
<protein>
    <submittedName>
        <fullName evidence="13">SC5A6-like protein</fullName>
    </submittedName>
</protein>
<comment type="similarity">
    <text evidence="2 11">Belongs to the sodium:solute symporter (SSF) (TC 2.A.21) family.</text>
</comment>
<evidence type="ECO:0000256" key="8">
    <source>
        <dbReference type="ARBA" id="ARBA00023065"/>
    </source>
</evidence>
<evidence type="ECO:0000256" key="2">
    <source>
        <dbReference type="ARBA" id="ARBA00006434"/>
    </source>
</evidence>
<dbReference type="Gene3D" id="1.20.1730.10">
    <property type="entry name" value="Sodium/glucose cotransporter"/>
    <property type="match status" value="1"/>
</dbReference>
<evidence type="ECO:0000256" key="7">
    <source>
        <dbReference type="ARBA" id="ARBA00023053"/>
    </source>
</evidence>
<evidence type="ECO:0000256" key="9">
    <source>
        <dbReference type="ARBA" id="ARBA00023136"/>
    </source>
</evidence>
<evidence type="ECO:0000256" key="3">
    <source>
        <dbReference type="ARBA" id="ARBA00022448"/>
    </source>
</evidence>
<evidence type="ECO:0000256" key="6">
    <source>
        <dbReference type="ARBA" id="ARBA00022989"/>
    </source>
</evidence>
<dbReference type="InterPro" id="IPR038377">
    <property type="entry name" value="Na/Glc_symporter_sf"/>
</dbReference>
<sequence>MRYIPEVLVVAEVFKPVLKSEMLEMILAIGIYYAIMDIGKQKTSPEDYFLAGGKFELPPVMFSYIVTSQSSILYLGYPAEVYIYGTMYAFYGLSKFITLLLTAYFIVPIIHPLKVTSIYEYLNLRYGDNVLRILAMTFGAVNQVFDMSTSLF</sequence>
<accession>A0ABY7G9N1</accession>
<keyword evidence="14" id="KW-1185">Reference proteome</keyword>
<dbReference type="EMBL" id="CP111028">
    <property type="protein sequence ID" value="WAR31120.1"/>
    <property type="molecule type" value="Genomic_DNA"/>
</dbReference>
<evidence type="ECO:0000256" key="10">
    <source>
        <dbReference type="ARBA" id="ARBA00023201"/>
    </source>
</evidence>
<feature type="transmembrane region" description="Helical" evidence="12">
    <location>
        <begin position="89"/>
        <end position="110"/>
    </location>
</feature>
<keyword evidence="10" id="KW-0739">Sodium transport</keyword>
<organism evidence="13 14">
    <name type="scientific">Mya arenaria</name>
    <name type="common">Soft-shell clam</name>
    <dbReference type="NCBI Taxonomy" id="6604"/>
    <lineage>
        <taxon>Eukaryota</taxon>
        <taxon>Metazoa</taxon>
        <taxon>Spiralia</taxon>
        <taxon>Lophotrochozoa</taxon>
        <taxon>Mollusca</taxon>
        <taxon>Bivalvia</taxon>
        <taxon>Autobranchia</taxon>
        <taxon>Heteroconchia</taxon>
        <taxon>Euheterodonta</taxon>
        <taxon>Imparidentia</taxon>
        <taxon>Neoheterodontei</taxon>
        <taxon>Myida</taxon>
        <taxon>Myoidea</taxon>
        <taxon>Myidae</taxon>
        <taxon>Mya</taxon>
    </lineage>
</organism>
<keyword evidence="6 12" id="KW-1133">Transmembrane helix</keyword>
<evidence type="ECO:0000256" key="4">
    <source>
        <dbReference type="ARBA" id="ARBA00022475"/>
    </source>
</evidence>
<evidence type="ECO:0000313" key="13">
    <source>
        <dbReference type="EMBL" id="WAR31120.1"/>
    </source>
</evidence>
<evidence type="ECO:0000313" key="14">
    <source>
        <dbReference type="Proteomes" id="UP001164746"/>
    </source>
</evidence>
<name>A0ABY7G9N1_MYAAR</name>
<dbReference type="PROSITE" id="PS50283">
    <property type="entry name" value="NA_SOLUT_SYMP_3"/>
    <property type="match status" value="1"/>
</dbReference>
<keyword evidence="7" id="KW-0915">Sodium</keyword>
<feature type="transmembrane region" description="Helical" evidence="12">
    <location>
        <begin position="22"/>
        <end position="39"/>
    </location>
</feature>
<comment type="subcellular location">
    <subcellularLocation>
        <location evidence="1">Cell membrane</location>
        <topology evidence="1">Multi-pass membrane protein</topology>
    </subcellularLocation>
</comment>
<proteinExistence type="inferred from homology"/>
<dbReference type="InterPro" id="IPR051163">
    <property type="entry name" value="Sodium:Solute_Symporter_SSF"/>
</dbReference>
<dbReference type="PANTHER" id="PTHR42985:SF45">
    <property type="entry name" value="SODIUM_IODIDE COTRANSPORTER-LIKE"/>
    <property type="match status" value="1"/>
</dbReference>
<keyword evidence="3" id="KW-0813">Transport</keyword>
<keyword evidence="8" id="KW-0406">Ion transport</keyword>
<evidence type="ECO:0000256" key="5">
    <source>
        <dbReference type="ARBA" id="ARBA00022692"/>
    </source>
</evidence>
<keyword evidence="4" id="KW-1003">Cell membrane</keyword>
<keyword evidence="9 12" id="KW-0472">Membrane</keyword>